<accession>A0A348AMA0</accession>
<dbReference type="RefSeq" id="WP_126309128.1">
    <property type="nucleotide sequence ID" value="NZ_AP018449.1"/>
</dbReference>
<proteinExistence type="predicted"/>
<reference evidence="4 5" key="1">
    <citation type="journal article" date="2018" name="Int. J. Syst. Evol. Microbiol.">
        <title>Methylomusa anaerophila gen. nov., sp. nov., an anaerobic methanol-utilizing bacterium isolated from a microbial fuel cell.</title>
        <authorList>
            <person name="Amano N."/>
            <person name="Yamamuro A."/>
            <person name="Miyahara M."/>
            <person name="Kouzuma A."/>
            <person name="Abe T."/>
            <person name="Watanabe K."/>
        </authorList>
    </citation>
    <scope>NUCLEOTIDE SEQUENCE [LARGE SCALE GENOMIC DNA]</scope>
    <source>
        <strain evidence="4 5">MMFC1</strain>
    </source>
</reference>
<dbReference type="PROSITE" id="PS51866">
    <property type="entry name" value="MOP"/>
    <property type="match status" value="1"/>
</dbReference>
<name>A0A348AMA0_9FIRM</name>
<dbReference type="SUPFAM" id="SSF50331">
    <property type="entry name" value="MOP-like"/>
    <property type="match status" value="1"/>
</dbReference>
<sequence>MEISGRNQIPGMVRRIEFGDVVSKVVIEYEGGEITAIITSDAVRELRLRPGDYVSALVKATDVMIVK</sequence>
<dbReference type="NCBIfam" id="TIGR00638">
    <property type="entry name" value="Mop"/>
    <property type="match status" value="1"/>
</dbReference>
<gene>
    <name evidence="4" type="primary">mopII_2</name>
    <name evidence="4" type="ORF">MAMMFC1_02883</name>
</gene>
<dbReference type="AlphaFoldDB" id="A0A348AMA0"/>
<dbReference type="KEGG" id="mana:MAMMFC1_02883"/>
<dbReference type="InterPro" id="IPR008995">
    <property type="entry name" value="Mo/tungstate-bd_C_term_dom"/>
</dbReference>
<evidence type="ECO:0000259" key="3">
    <source>
        <dbReference type="PROSITE" id="PS51866"/>
    </source>
</evidence>
<organism evidence="4 5">
    <name type="scientific">Methylomusa anaerophila</name>
    <dbReference type="NCBI Taxonomy" id="1930071"/>
    <lineage>
        <taxon>Bacteria</taxon>
        <taxon>Bacillati</taxon>
        <taxon>Bacillota</taxon>
        <taxon>Negativicutes</taxon>
        <taxon>Selenomonadales</taxon>
        <taxon>Sporomusaceae</taxon>
        <taxon>Methylomusa</taxon>
    </lineage>
</organism>
<dbReference type="Proteomes" id="UP000276437">
    <property type="component" value="Chromosome"/>
</dbReference>
<dbReference type="InterPro" id="IPR005116">
    <property type="entry name" value="Transp-assoc_OB_typ1"/>
</dbReference>
<evidence type="ECO:0000313" key="4">
    <source>
        <dbReference type="EMBL" id="BBB92198.1"/>
    </source>
</evidence>
<dbReference type="Pfam" id="PF03459">
    <property type="entry name" value="TOBE"/>
    <property type="match status" value="1"/>
</dbReference>
<dbReference type="GO" id="GO:0015689">
    <property type="term" value="P:molybdate ion transport"/>
    <property type="evidence" value="ECO:0007669"/>
    <property type="project" value="InterPro"/>
</dbReference>
<evidence type="ECO:0000256" key="1">
    <source>
        <dbReference type="ARBA" id="ARBA00022505"/>
    </source>
</evidence>
<dbReference type="OrthoDB" id="122515at2"/>
<dbReference type="EMBL" id="AP018449">
    <property type="protein sequence ID" value="BBB92198.1"/>
    <property type="molecule type" value="Genomic_DNA"/>
</dbReference>
<protein>
    <submittedName>
        <fullName evidence="4">Molybdenum-pterin-binding protein 2</fullName>
    </submittedName>
</protein>
<evidence type="ECO:0000256" key="2">
    <source>
        <dbReference type="PROSITE-ProRule" id="PRU01213"/>
    </source>
</evidence>
<evidence type="ECO:0000313" key="5">
    <source>
        <dbReference type="Proteomes" id="UP000276437"/>
    </source>
</evidence>
<dbReference type="InterPro" id="IPR004606">
    <property type="entry name" value="Mop_domain"/>
</dbReference>
<dbReference type="Gene3D" id="2.40.50.100">
    <property type="match status" value="1"/>
</dbReference>
<feature type="domain" description="Mop" evidence="3">
    <location>
        <begin position="2"/>
        <end position="67"/>
    </location>
</feature>
<keyword evidence="5" id="KW-1185">Reference proteome</keyword>
<keyword evidence="1 2" id="KW-0500">Molybdenum</keyword>